<dbReference type="OrthoDB" id="8910207at2"/>
<gene>
    <name evidence="1" type="ORF">AYM40_06520</name>
</gene>
<protein>
    <submittedName>
        <fullName evidence="1">Uncharacterized protein</fullName>
    </submittedName>
</protein>
<accession>A0A160FIL7</accession>
<reference evidence="1 2" key="1">
    <citation type="journal article" date="2016" name="Gene">
        <title>PacBio SMRT assembly of a complex multi-replicon genome reveals chlorocatechol degradative operon in a region of genome plasticity.</title>
        <authorList>
            <person name="Ricker N."/>
            <person name="Shen S.Y."/>
            <person name="Goordial J."/>
            <person name="Jin S."/>
            <person name="Fulthorpe R.R."/>
        </authorList>
    </citation>
    <scope>NUCLEOTIDE SEQUENCE [LARGE SCALE GENOMIC DNA]</scope>
    <source>
        <strain evidence="1 2">OLGA172</strain>
    </source>
</reference>
<proteinExistence type="predicted"/>
<evidence type="ECO:0000313" key="2">
    <source>
        <dbReference type="Proteomes" id="UP000076852"/>
    </source>
</evidence>
<dbReference type="KEGG" id="buz:AYM40_06520"/>
<evidence type="ECO:0000313" key="1">
    <source>
        <dbReference type="EMBL" id="ANB72062.1"/>
    </source>
</evidence>
<keyword evidence="2" id="KW-1185">Reference proteome</keyword>
<organism evidence="1 2">
    <name type="scientific">Paraburkholderia phytofirmans OLGA172</name>
    <dbReference type="NCBI Taxonomy" id="1417228"/>
    <lineage>
        <taxon>Bacteria</taxon>
        <taxon>Pseudomonadati</taxon>
        <taxon>Pseudomonadota</taxon>
        <taxon>Betaproteobacteria</taxon>
        <taxon>Burkholderiales</taxon>
        <taxon>Burkholderiaceae</taxon>
        <taxon>Paraburkholderia</taxon>
    </lineage>
</organism>
<dbReference type="EMBL" id="CP014578">
    <property type="protein sequence ID" value="ANB72062.1"/>
    <property type="molecule type" value="Genomic_DNA"/>
</dbReference>
<dbReference type="AlphaFoldDB" id="A0A160FIL7"/>
<sequence length="107" mass="12079">MTKVPDDFPHDVAPAALAGAQPKLAARMIDGQFVVGLTEEERLDRWQICEDLALQLMVPARKDAAKYPQKTHDVVLGRIGDAIVGKDWCSVVEMNWIIARLRELLRW</sequence>
<dbReference type="RefSeq" id="WP_063495508.1">
    <property type="nucleotide sequence ID" value="NZ_CP014578.1"/>
</dbReference>
<name>A0A160FIL7_9BURK</name>
<dbReference type="Proteomes" id="UP000076852">
    <property type="component" value="Chromosome 1"/>
</dbReference>